<feature type="transmembrane region" description="Helical" evidence="1">
    <location>
        <begin position="148"/>
        <end position="169"/>
    </location>
</feature>
<keyword evidence="1" id="KW-0472">Membrane</keyword>
<evidence type="ECO:0000256" key="1">
    <source>
        <dbReference type="SAM" id="Phobius"/>
    </source>
</evidence>
<dbReference type="EMBL" id="VDFN01000005">
    <property type="protein sequence ID" value="MQS45290.1"/>
    <property type="molecule type" value="Genomic_DNA"/>
</dbReference>
<gene>
    <name evidence="2" type="ORF">FHL03_07320</name>
</gene>
<keyword evidence="3" id="KW-1185">Reference proteome</keyword>
<dbReference type="RefSeq" id="WP_125706081.1">
    <property type="nucleotide sequence ID" value="NZ_JBHTOO010000025.1"/>
</dbReference>
<feature type="transmembrane region" description="Helical" evidence="1">
    <location>
        <begin position="199"/>
        <end position="217"/>
    </location>
</feature>
<sequence length="224" mass="25517">MKFKLLYSNFSKLLLKDYLYPIMLAFLIIFELMFGLLISGSSTIKFSVLVILNFFFALLMAMSFLKNDQRENRYFKQRIGSYPRYVIVQMLVLVSANVVTAIISGIFSFLISSSPINNATMILTLITTEILGTSIALLFKSQWGSHKYLAPIGLIIFILFALADSNNYILSYVNWILPPVNIVVETFQEQSGMSRLLPLALRQLIYAMVLLTVSGLFNKKSYRK</sequence>
<reference evidence="2 3" key="1">
    <citation type="journal article" date="2019" name="Syst. Appl. Microbiol.">
        <title>Polyphasic characterization of two novel Lactobacillus spp. isolated from blown salami packages: Description of Lactobacillus halodurans sp. nov. and Lactobacillus salsicarnum sp. nov.</title>
        <authorList>
            <person name="Schuster J.A."/>
            <person name="Klingl A."/>
            <person name="Vogel R.F."/>
            <person name="Ehrmann M.A."/>
        </authorList>
    </citation>
    <scope>NUCLEOTIDE SEQUENCE [LARGE SCALE GENOMIC DNA]</scope>
    <source>
        <strain evidence="2 3">TMW 1.2098</strain>
    </source>
</reference>
<keyword evidence="1" id="KW-0812">Transmembrane</keyword>
<proteinExistence type="predicted"/>
<evidence type="ECO:0008006" key="4">
    <source>
        <dbReference type="Google" id="ProtNLM"/>
    </source>
</evidence>
<feature type="transmembrane region" description="Helical" evidence="1">
    <location>
        <begin position="20"/>
        <end position="38"/>
    </location>
</feature>
<feature type="transmembrane region" description="Helical" evidence="1">
    <location>
        <begin position="116"/>
        <end position="139"/>
    </location>
</feature>
<keyword evidence="1" id="KW-1133">Transmembrane helix</keyword>
<accession>A0ABW9P7T3</accession>
<protein>
    <recommendedName>
        <fullName evidence="4">ABC transporter permease</fullName>
    </recommendedName>
</protein>
<evidence type="ECO:0000313" key="3">
    <source>
        <dbReference type="Proteomes" id="UP000436655"/>
    </source>
</evidence>
<name>A0ABW9P7T3_9LACO</name>
<evidence type="ECO:0000313" key="2">
    <source>
        <dbReference type="EMBL" id="MQS45290.1"/>
    </source>
</evidence>
<comment type="caution">
    <text evidence="2">The sequence shown here is derived from an EMBL/GenBank/DDBJ whole genome shotgun (WGS) entry which is preliminary data.</text>
</comment>
<organism evidence="2 3">
    <name type="scientific">Companilactobacillus mishanensis</name>
    <dbReference type="NCBI Taxonomy" id="2486008"/>
    <lineage>
        <taxon>Bacteria</taxon>
        <taxon>Bacillati</taxon>
        <taxon>Bacillota</taxon>
        <taxon>Bacilli</taxon>
        <taxon>Lactobacillales</taxon>
        <taxon>Lactobacillaceae</taxon>
        <taxon>Companilactobacillus</taxon>
    </lineage>
</organism>
<feature type="transmembrane region" description="Helical" evidence="1">
    <location>
        <begin position="44"/>
        <end position="65"/>
    </location>
</feature>
<dbReference type="Proteomes" id="UP000436655">
    <property type="component" value="Unassembled WGS sequence"/>
</dbReference>
<feature type="transmembrane region" description="Helical" evidence="1">
    <location>
        <begin position="86"/>
        <end position="110"/>
    </location>
</feature>